<protein>
    <submittedName>
        <fullName evidence="1">Uncharacterized protein</fullName>
    </submittedName>
</protein>
<reference evidence="1" key="1">
    <citation type="submission" date="2022-08" db="EMBL/GenBank/DDBJ databases">
        <title>Genome Sequence of Fusarium decemcellulare.</title>
        <authorList>
            <person name="Buettner E."/>
        </authorList>
    </citation>
    <scope>NUCLEOTIDE SEQUENCE</scope>
    <source>
        <strain evidence="1">Babe19</strain>
    </source>
</reference>
<proteinExistence type="predicted"/>
<organism evidence="1 2">
    <name type="scientific">Fusarium decemcellulare</name>
    <dbReference type="NCBI Taxonomy" id="57161"/>
    <lineage>
        <taxon>Eukaryota</taxon>
        <taxon>Fungi</taxon>
        <taxon>Dikarya</taxon>
        <taxon>Ascomycota</taxon>
        <taxon>Pezizomycotina</taxon>
        <taxon>Sordariomycetes</taxon>
        <taxon>Hypocreomycetidae</taxon>
        <taxon>Hypocreales</taxon>
        <taxon>Nectriaceae</taxon>
        <taxon>Fusarium</taxon>
        <taxon>Fusarium decemcellulare species complex</taxon>
    </lineage>
</organism>
<evidence type="ECO:0000313" key="2">
    <source>
        <dbReference type="Proteomes" id="UP001148629"/>
    </source>
</evidence>
<sequence>MARNWPWVLWTFVSGAKADDDGLSDFSNDLATDLAPLLTLFGDAITKQYLSESTSFLDYLIFAMGPIGVLTAIVSTIRVCGHSSLRAFVGRSQEGEGTIEAELCTSTSRDVCELFNRGGIARVLGRPVVLELVYSPPRPNETLSADGGLDLSKAYFSKTPSRHQTEGWQRVKGSVFERPSTERTLAEEFAPNPNLSLNVGIVKRPKWVFVAIAITGVLLQAGVITVAGVGVWILGWNLNGGRSPTSKNYAPFMFIGGTSLMCIGMWGCAYLSRSNYPSSSTTSSRTSSVASRSSSSALSQEDIEQRPKSRLFWIQPGPQVIGDQSFDSYGYAEDTANPVQIWMSSQKEFHDDFELKTLFVVSGVLIGYIAQFIGLRGMKAWVSLSQLGVCVIMSILRGCLRMKRLDKDSNQLADKLDLVSGYELEWISHKIVPQETQWDINPYVNSKISDSSNDTQALPPKMIMEESEPESEHNLQPHSNEACSSNTAPFNALSHRETEFYNLLSVRRRLARLTGHGHLSDSQIQRWKDEHVRVRVKAHQIVAAIQQIARKLPPDVPESTSVYPVQPSHGLSIPAASFAQDLDRHVKANIAVKLSIPLRLLSRRAWEVDVTRVEAILGLWMWSLADDASFRENGSTETREPILVHRIISASPDDERLTARVLDVEKEIGFWFPIDGILLRFIIPVHHGKCYSLRSLWNVPYSQVFERRVTPMQQVQDAVEPGYQGDILLSTRGMDASQDSLLNACTQDLFAALIALLASHVSFEKTTITEEGNLTRFENPTLNTFVDAFTENGLGGQHDAFISIIPVLRGKLPMPGPEEMLAVAISEADRFRRDSNFLGAHHSMQWACARSSLLQGDQTKLFHEALRGFGEVNRLAFEGGSWKNSHFGGPAALKTQWMIETFSSRAQEDPVVKEILDCYQELDQRLHELPLQATPAWYKDKPRKSELYLKLLQCLEDGDRTETLYCLCLVGRNAFKSTELRPALPLAVRNNWGEVIKDILEMQADPNGLDNEGRTAVSHAAEHGFERHLKTLIDHQTLLDEPDKEQRTPLYYAAREGRENIVKILINHGPVDIHKTDLDGHNTLWVAAKRGHRDIMEELFERGASPDFEEGKYDEAPFFYAAHHGHMDLAVRMLDKTSYRWEEDPHLRRDLLEVAVSNEYSELIDKLQTKEADAHLSTSLEMLLQKGAGCGSPAWTGWTALGLAAHAGHLEIMDVLLRYLGSHLSKHPDIGDEAIRTAVSSKQEAAILKLLQHSANPNPGLISDDSLPLLHTLAVHYPENFVRLLVKKGAKVTHEEQDVNILPDAAYHHREGAVRLLVQAGADVNMPGIDPDTPLIMMSRDPRPESVGMVRTLLELGADTEALTLSQRTAFSFAAEEGLLDMVCLLLEHGACVHARDIMGRTPLHWCSVSEGPHEIEAVMEALLKAGADGDAKSKDGRTPLLEVVQHGVVESVRILLKHGADPTVQDHDGRDVYAWATDKSRLGEEAKQRVAIVQMLESQKPWIIERAQ</sequence>
<name>A0ACC1S4Q7_9HYPO</name>
<evidence type="ECO:0000313" key="1">
    <source>
        <dbReference type="EMBL" id="KAJ3532020.1"/>
    </source>
</evidence>
<dbReference type="EMBL" id="JANRMS010001002">
    <property type="protein sequence ID" value="KAJ3532020.1"/>
    <property type="molecule type" value="Genomic_DNA"/>
</dbReference>
<dbReference type="Proteomes" id="UP001148629">
    <property type="component" value="Unassembled WGS sequence"/>
</dbReference>
<accession>A0ACC1S4Q7</accession>
<keyword evidence="2" id="KW-1185">Reference proteome</keyword>
<comment type="caution">
    <text evidence="1">The sequence shown here is derived from an EMBL/GenBank/DDBJ whole genome shotgun (WGS) entry which is preliminary data.</text>
</comment>
<gene>
    <name evidence="1" type="ORF">NM208_g8622</name>
</gene>